<proteinExistence type="predicted"/>
<name>A0ABD3PS07_9STRA</name>
<accession>A0ABD3PS07</accession>
<protein>
    <submittedName>
        <fullName evidence="2">Uncharacterized protein</fullName>
    </submittedName>
</protein>
<keyword evidence="3" id="KW-1185">Reference proteome</keyword>
<organism evidence="2 3">
    <name type="scientific">Stephanodiscus triporus</name>
    <dbReference type="NCBI Taxonomy" id="2934178"/>
    <lineage>
        <taxon>Eukaryota</taxon>
        <taxon>Sar</taxon>
        <taxon>Stramenopiles</taxon>
        <taxon>Ochrophyta</taxon>
        <taxon>Bacillariophyta</taxon>
        <taxon>Coscinodiscophyceae</taxon>
        <taxon>Thalassiosirophycidae</taxon>
        <taxon>Stephanodiscales</taxon>
        <taxon>Stephanodiscaceae</taxon>
        <taxon>Stephanodiscus</taxon>
    </lineage>
</organism>
<evidence type="ECO:0000313" key="2">
    <source>
        <dbReference type="EMBL" id="KAL3790783.1"/>
    </source>
</evidence>
<feature type="region of interest" description="Disordered" evidence="1">
    <location>
        <begin position="79"/>
        <end position="98"/>
    </location>
</feature>
<evidence type="ECO:0000313" key="3">
    <source>
        <dbReference type="Proteomes" id="UP001530315"/>
    </source>
</evidence>
<gene>
    <name evidence="2" type="ORF">ACHAW5_004210</name>
</gene>
<evidence type="ECO:0000256" key="1">
    <source>
        <dbReference type="SAM" id="MobiDB-lite"/>
    </source>
</evidence>
<dbReference type="Proteomes" id="UP001530315">
    <property type="component" value="Unassembled WGS sequence"/>
</dbReference>
<dbReference type="EMBL" id="JALLAZ020000622">
    <property type="protein sequence ID" value="KAL3790783.1"/>
    <property type="molecule type" value="Genomic_DNA"/>
</dbReference>
<sequence length="196" mass="21351">MSSPVPHRPPTDRGANVVVTVSCDDSRCATLQKALYLLGTYYNLFVIVDVSSSSSGSRGAGAADDSELRAFVGRVRSELLNEDRGPDDDDKNDSDAAGRGRRYRLDARVLPRHRIAFSNTSRGRVAFVRQLHGTELVIDHDGGGRRSWNGSASEVLVYPVAREGGTGTGVTTTTTTTTARNGSLCLYYYYICFFMN</sequence>
<dbReference type="AlphaFoldDB" id="A0ABD3PS07"/>
<comment type="caution">
    <text evidence="2">The sequence shown here is derived from an EMBL/GenBank/DDBJ whole genome shotgun (WGS) entry which is preliminary data.</text>
</comment>
<reference evidence="2 3" key="1">
    <citation type="submission" date="2024-10" db="EMBL/GenBank/DDBJ databases">
        <title>Updated reference genomes for cyclostephanoid diatoms.</title>
        <authorList>
            <person name="Roberts W.R."/>
            <person name="Alverson A.J."/>
        </authorList>
    </citation>
    <scope>NUCLEOTIDE SEQUENCE [LARGE SCALE GENOMIC DNA]</scope>
    <source>
        <strain evidence="2 3">AJA276-08</strain>
    </source>
</reference>